<dbReference type="SUPFAM" id="SSF103481">
    <property type="entry name" value="Multidrug resistance efflux transporter EmrE"/>
    <property type="match status" value="2"/>
</dbReference>
<dbReference type="AlphaFoldDB" id="A0A8H4VJR3"/>
<dbReference type="PANTHER" id="PTHR11132">
    <property type="entry name" value="SOLUTE CARRIER FAMILY 35"/>
    <property type="match status" value="1"/>
</dbReference>
<dbReference type="InterPro" id="IPR004853">
    <property type="entry name" value="Sugar_P_trans_dom"/>
</dbReference>
<sequence length="560" mass="61460">MTPTPVHVYDYNSRFPSDADRSRGGGLGFYAGRLPMYSPVWTNEKSWVQRAANRFSNALGELPNLVSRYLPFTSRRSARSFTNGRPSMTSTNSSSNFLFILLCGLWYSTSALSSNTGKAILNQFRYPVTLTFVQFGFVAFYCLLFMSPLVRFTKLRMPTKAIIKSTLPMGLFQVGGHIFSSIAISRIPVSTVHTIKALSPLFTVAAYAVLFGVSYSSKTYISLLPLTLGVMLACSFDVSASNFMGLLCAFGSALVFVSSNIFFKKIMPSNAGGASTAHKLDKMNLLLYSSSMAFILMIPIWLYYDFPVFLAGLPPPVPMKGGPPTHSVTYYFFMNGTVHYAQNIIAFVILSSTSPVTYSIASLIKRVAVICIAIIWFNQNVHPVQAFGICMTFTGLYMYNNAKGDVERGEKKLRRIEATRDMMLPTTKEDVKVLTGADTPPEANMEYQTVESLGIGSGTIYGRPREVSMSGGLGKQTYMQQNHRTHPSASLHIKTSSAIPVTAGNRGSPVDLYPSPPLSHDSPPSETIPLPALGQDYSLGKDASLSRYLHRQPATVHVTN</sequence>
<dbReference type="Proteomes" id="UP000521872">
    <property type="component" value="Unassembled WGS sequence"/>
</dbReference>
<proteinExistence type="predicted"/>
<feature type="transmembrane region" description="Helical" evidence="6">
    <location>
        <begin position="328"/>
        <end position="349"/>
    </location>
</feature>
<evidence type="ECO:0000256" key="2">
    <source>
        <dbReference type="ARBA" id="ARBA00022692"/>
    </source>
</evidence>
<accession>A0A8H4VJR3</accession>
<evidence type="ECO:0000259" key="7">
    <source>
        <dbReference type="Pfam" id="PF03151"/>
    </source>
</evidence>
<evidence type="ECO:0000313" key="9">
    <source>
        <dbReference type="Proteomes" id="UP000521872"/>
    </source>
</evidence>
<dbReference type="Pfam" id="PF03151">
    <property type="entry name" value="TPT"/>
    <property type="match status" value="1"/>
</dbReference>
<evidence type="ECO:0000256" key="6">
    <source>
        <dbReference type="SAM" id="Phobius"/>
    </source>
</evidence>
<feature type="domain" description="Sugar phosphate transporter" evidence="7">
    <location>
        <begin position="101"/>
        <end position="400"/>
    </location>
</feature>
<evidence type="ECO:0000256" key="1">
    <source>
        <dbReference type="ARBA" id="ARBA00004141"/>
    </source>
</evidence>
<reference evidence="8 9" key="1">
    <citation type="submission" date="2019-12" db="EMBL/GenBank/DDBJ databases">
        <authorList>
            <person name="Floudas D."/>
            <person name="Bentzer J."/>
            <person name="Ahren D."/>
            <person name="Johansson T."/>
            <person name="Persson P."/>
            <person name="Tunlid A."/>
        </authorList>
    </citation>
    <scope>NUCLEOTIDE SEQUENCE [LARGE SCALE GENOMIC DNA]</scope>
    <source>
        <strain evidence="8 9">CBS 102.39</strain>
    </source>
</reference>
<feature type="transmembrane region" description="Helical" evidence="6">
    <location>
        <begin position="244"/>
        <end position="263"/>
    </location>
</feature>
<name>A0A8H4VJR3_9AGAR</name>
<dbReference type="GO" id="GO:0016020">
    <property type="term" value="C:membrane"/>
    <property type="evidence" value="ECO:0007669"/>
    <property type="project" value="UniProtKB-SubCell"/>
</dbReference>
<feature type="region of interest" description="Disordered" evidence="5">
    <location>
        <begin position="500"/>
        <end position="533"/>
    </location>
</feature>
<evidence type="ECO:0000313" key="8">
    <source>
        <dbReference type="EMBL" id="KAF4610439.1"/>
    </source>
</evidence>
<keyword evidence="3 6" id="KW-1133">Transmembrane helix</keyword>
<protein>
    <recommendedName>
        <fullName evidence="7">Sugar phosphate transporter domain-containing protein</fullName>
    </recommendedName>
</protein>
<comment type="subcellular location">
    <subcellularLocation>
        <location evidence="1">Membrane</location>
        <topology evidence="1">Multi-pass membrane protein</topology>
    </subcellularLocation>
</comment>
<feature type="transmembrane region" description="Helical" evidence="6">
    <location>
        <begin position="124"/>
        <end position="146"/>
    </location>
</feature>
<keyword evidence="9" id="KW-1185">Reference proteome</keyword>
<organism evidence="8 9">
    <name type="scientific">Agrocybe pediades</name>
    <dbReference type="NCBI Taxonomy" id="84607"/>
    <lineage>
        <taxon>Eukaryota</taxon>
        <taxon>Fungi</taxon>
        <taxon>Dikarya</taxon>
        <taxon>Basidiomycota</taxon>
        <taxon>Agaricomycotina</taxon>
        <taxon>Agaricomycetes</taxon>
        <taxon>Agaricomycetidae</taxon>
        <taxon>Agaricales</taxon>
        <taxon>Agaricineae</taxon>
        <taxon>Strophariaceae</taxon>
        <taxon>Agrocybe</taxon>
    </lineage>
</organism>
<dbReference type="InterPro" id="IPR037185">
    <property type="entry name" value="EmrE-like"/>
</dbReference>
<comment type="caution">
    <text evidence="8">The sequence shown here is derived from an EMBL/GenBank/DDBJ whole genome shotgun (WGS) entry which is preliminary data.</text>
</comment>
<feature type="transmembrane region" description="Helical" evidence="6">
    <location>
        <begin position="95"/>
        <end position="112"/>
    </location>
</feature>
<gene>
    <name evidence="8" type="ORF">D9613_006923</name>
</gene>
<feature type="transmembrane region" description="Helical" evidence="6">
    <location>
        <begin position="284"/>
        <end position="304"/>
    </location>
</feature>
<dbReference type="InterPro" id="IPR050186">
    <property type="entry name" value="TPT_transporter"/>
</dbReference>
<keyword evidence="2 6" id="KW-0812">Transmembrane</keyword>
<keyword evidence="4 6" id="KW-0472">Membrane</keyword>
<evidence type="ECO:0000256" key="5">
    <source>
        <dbReference type="SAM" id="MobiDB-lite"/>
    </source>
</evidence>
<evidence type="ECO:0000256" key="4">
    <source>
        <dbReference type="ARBA" id="ARBA00023136"/>
    </source>
</evidence>
<dbReference type="EMBL" id="JAACJL010000058">
    <property type="protein sequence ID" value="KAF4610439.1"/>
    <property type="molecule type" value="Genomic_DNA"/>
</dbReference>
<evidence type="ECO:0000256" key="3">
    <source>
        <dbReference type="ARBA" id="ARBA00022989"/>
    </source>
</evidence>